<dbReference type="InterPro" id="IPR008936">
    <property type="entry name" value="Rho_GTPase_activation_prot"/>
</dbReference>
<reference evidence="4" key="1">
    <citation type="submission" date="2013-02" db="EMBL/GenBank/DDBJ databases">
        <authorList>
            <person name="Hughes D."/>
        </authorList>
    </citation>
    <scope>NUCLEOTIDE SEQUENCE</scope>
    <source>
        <strain>Durham</strain>
        <strain evidence="4">NC isolate 2 -- Noor lab</strain>
    </source>
</reference>
<dbReference type="Proteomes" id="UP000015102">
    <property type="component" value="Unassembled WGS sequence"/>
</dbReference>
<dbReference type="STRING" id="36166.T1H394"/>
<dbReference type="PANTHER" id="PTHR14963">
    <property type="entry name" value="RHO GTPASE ACTIVATING PROTEIN 18,19-RELATED"/>
    <property type="match status" value="1"/>
</dbReference>
<keyword evidence="4" id="KW-1185">Reference proteome</keyword>
<dbReference type="OMA" id="ELYICHE"/>
<dbReference type="PANTHER" id="PTHR14963:SF1">
    <property type="entry name" value="RHO GTPASE-ACTIVATING PROTEIN CONUNDRUM"/>
    <property type="match status" value="1"/>
</dbReference>
<dbReference type="GO" id="GO:0005737">
    <property type="term" value="C:cytoplasm"/>
    <property type="evidence" value="ECO:0007669"/>
    <property type="project" value="TreeGrafter"/>
</dbReference>
<organism evidence="3 4">
    <name type="scientific">Megaselia scalaris</name>
    <name type="common">Humpbacked fly</name>
    <name type="synonym">Phora scalaris</name>
    <dbReference type="NCBI Taxonomy" id="36166"/>
    <lineage>
        <taxon>Eukaryota</taxon>
        <taxon>Metazoa</taxon>
        <taxon>Ecdysozoa</taxon>
        <taxon>Arthropoda</taxon>
        <taxon>Hexapoda</taxon>
        <taxon>Insecta</taxon>
        <taxon>Pterygota</taxon>
        <taxon>Neoptera</taxon>
        <taxon>Endopterygota</taxon>
        <taxon>Diptera</taxon>
        <taxon>Brachycera</taxon>
        <taxon>Muscomorpha</taxon>
        <taxon>Platypezoidea</taxon>
        <taxon>Phoridae</taxon>
        <taxon>Megaseliini</taxon>
        <taxon>Megaselia</taxon>
    </lineage>
</organism>
<dbReference type="GO" id="GO:0051056">
    <property type="term" value="P:regulation of small GTPase mediated signal transduction"/>
    <property type="evidence" value="ECO:0007669"/>
    <property type="project" value="TreeGrafter"/>
</dbReference>
<dbReference type="EnsemblMetazoa" id="MESCA010713-RA">
    <property type="protein sequence ID" value="MESCA010713-PA"/>
    <property type="gene ID" value="MESCA010713"/>
</dbReference>
<keyword evidence="1" id="KW-0343">GTPase activation</keyword>
<dbReference type="Pfam" id="PF00620">
    <property type="entry name" value="RhoGAP"/>
    <property type="match status" value="1"/>
</dbReference>
<dbReference type="GO" id="GO:0030833">
    <property type="term" value="P:regulation of actin filament polymerization"/>
    <property type="evidence" value="ECO:0007669"/>
    <property type="project" value="TreeGrafter"/>
</dbReference>
<evidence type="ECO:0000313" key="4">
    <source>
        <dbReference type="Proteomes" id="UP000015102"/>
    </source>
</evidence>
<feature type="domain" description="Rho-GAP" evidence="2">
    <location>
        <begin position="47"/>
        <end position="250"/>
    </location>
</feature>
<evidence type="ECO:0000256" key="1">
    <source>
        <dbReference type="ARBA" id="ARBA00022468"/>
    </source>
</evidence>
<dbReference type="EMBL" id="CAQQ02195226">
    <property type="status" value="NOT_ANNOTATED_CDS"/>
    <property type="molecule type" value="Genomic_DNA"/>
</dbReference>
<dbReference type="GO" id="GO:0007165">
    <property type="term" value="P:signal transduction"/>
    <property type="evidence" value="ECO:0007669"/>
    <property type="project" value="InterPro"/>
</dbReference>
<dbReference type="AlphaFoldDB" id="T1H394"/>
<dbReference type="PROSITE" id="PS50238">
    <property type="entry name" value="RHOGAP"/>
    <property type="match status" value="1"/>
</dbReference>
<proteinExistence type="predicted"/>
<dbReference type="SMART" id="SM00324">
    <property type="entry name" value="RhoGAP"/>
    <property type="match status" value="1"/>
</dbReference>
<dbReference type="SUPFAM" id="SSF48350">
    <property type="entry name" value="GTPase activation domain, GAP"/>
    <property type="match status" value="1"/>
</dbReference>
<accession>T1H394</accession>
<dbReference type="HOGENOM" id="CLU_931512_0_0_1"/>
<reference evidence="3" key="2">
    <citation type="submission" date="2015-06" db="UniProtKB">
        <authorList>
            <consortium name="EnsemblMetazoa"/>
        </authorList>
    </citation>
    <scope>IDENTIFICATION</scope>
</reference>
<name>T1H394_MEGSC</name>
<dbReference type="Gene3D" id="1.10.555.10">
    <property type="entry name" value="Rho GTPase activation protein"/>
    <property type="match status" value="1"/>
</dbReference>
<evidence type="ECO:0000259" key="2">
    <source>
        <dbReference type="PROSITE" id="PS50238"/>
    </source>
</evidence>
<dbReference type="GO" id="GO:0005096">
    <property type="term" value="F:GTPase activator activity"/>
    <property type="evidence" value="ECO:0007669"/>
    <property type="project" value="UniProtKB-KW"/>
</dbReference>
<sequence length="299" mass="34853">MKESDLTKLQQVLWLELATLFDKHKVNLDKRKPFKRRRKEEGNLFSVSLNALIRRDQQMTEEDSSMVPLFVQGICDEISIRGVKEEGILRVAGHKQKTELLYQELESIFYQKPNKVKELMKSSSVHDLCALFKRWLRELPQPLLTYELIQLFYQIHSIPPPDQFKALALVCQLLPHENRKTLRYLLMFLNEIISYQEYNKIFFPPTNRNSIEEQVKMAAQCCHIASVLITKGEQLFMVSNTLIDQLRVLEVNKQQGKRILRSHGFGGLQNNSNAANVKEVVNVVNNKAKTKKYVQRIVI</sequence>
<dbReference type="InterPro" id="IPR000198">
    <property type="entry name" value="RhoGAP_dom"/>
</dbReference>
<evidence type="ECO:0000313" key="3">
    <source>
        <dbReference type="EnsemblMetazoa" id="MESCA010713-PA"/>
    </source>
</evidence>
<protein>
    <recommendedName>
        <fullName evidence="2">Rho-GAP domain-containing protein</fullName>
    </recommendedName>
</protein>